<name>A0A4Q2A7Y7_9BURK</name>
<accession>A0A4Q2A7Y7</accession>
<reference evidence="3 4" key="1">
    <citation type="submission" date="2018-08" db="EMBL/GenBank/DDBJ databases">
        <title>Mountain-cultivated ginseng endophyte, Burkholderia stabilis and its activity against ginseng root rot disease.</title>
        <authorList>
            <person name="Tapan Kumar M."/>
            <person name="Bae H."/>
            <person name="Shanmugam G."/>
            <person name="Jeon J."/>
        </authorList>
    </citation>
    <scope>NUCLEOTIDE SEQUENCE [LARGE SCALE GENOMIC DNA]</scope>
    <source>
        <strain evidence="3 4">EB159</strain>
    </source>
</reference>
<dbReference type="Gene3D" id="2.180.10.10">
    <property type="entry name" value="RHS repeat-associated core"/>
    <property type="match status" value="2"/>
</dbReference>
<dbReference type="InterPro" id="IPR022385">
    <property type="entry name" value="Rhs_assc_core"/>
</dbReference>
<dbReference type="PANTHER" id="PTHR32305">
    <property type="match status" value="1"/>
</dbReference>
<evidence type="ECO:0000313" key="4">
    <source>
        <dbReference type="Proteomes" id="UP000289650"/>
    </source>
</evidence>
<keyword evidence="2" id="KW-1133">Transmembrane helix</keyword>
<dbReference type="EMBL" id="QWEX01000003">
    <property type="protein sequence ID" value="RXV65323.1"/>
    <property type="molecule type" value="Genomic_DNA"/>
</dbReference>
<feature type="transmembrane region" description="Helical" evidence="2">
    <location>
        <begin position="1411"/>
        <end position="1432"/>
    </location>
</feature>
<dbReference type="InterPro" id="IPR050708">
    <property type="entry name" value="T6SS_VgrG/RHS"/>
</dbReference>
<evidence type="ECO:0000256" key="2">
    <source>
        <dbReference type="SAM" id="Phobius"/>
    </source>
</evidence>
<evidence type="ECO:0000313" key="3">
    <source>
        <dbReference type="EMBL" id="RXV65323.1"/>
    </source>
</evidence>
<feature type="compositionally biased region" description="Low complexity" evidence="1">
    <location>
        <begin position="1502"/>
        <end position="1516"/>
    </location>
</feature>
<dbReference type="OrthoDB" id="5445630at2"/>
<dbReference type="PANTHER" id="PTHR32305:SF15">
    <property type="entry name" value="PROTEIN RHSA-RELATED"/>
    <property type="match status" value="1"/>
</dbReference>
<keyword evidence="2" id="KW-0472">Membrane</keyword>
<dbReference type="Proteomes" id="UP000289650">
    <property type="component" value="Unassembled WGS sequence"/>
</dbReference>
<feature type="transmembrane region" description="Helical" evidence="2">
    <location>
        <begin position="1468"/>
        <end position="1488"/>
    </location>
</feature>
<gene>
    <name evidence="3" type="ORF">D1006_35050</name>
</gene>
<proteinExistence type="predicted"/>
<feature type="transmembrane region" description="Helical" evidence="2">
    <location>
        <begin position="1439"/>
        <end position="1462"/>
    </location>
</feature>
<organism evidence="3 4">
    <name type="scientific">Burkholderia stabilis</name>
    <dbReference type="NCBI Taxonomy" id="95485"/>
    <lineage>
        <taxon>Bacteria</taxon>
        <taxon>Pseudomonadati</taxon>
        <taxon>Pseudomonadota</taxon>
        <taxon>Betaproteobacteria</taxon>
        <taxon>Burkholderiales</taxon>
        <taxon>Burkholderiaceae</taxon>
        <taxon>Burkholderia</taxon>
        <taxon>Burkholderia cepacia complex</taxon>
    </lineage>
</organism>
<feature type="region of interest" description="Disordered" evidence="1">
    <location>
        <begin position="1495"/>
        <end position="1520"/>
    </location>
</feature>
<feature type="region of interest" description="Disordered" evidence="1">
    <location>
        <begin position="1623"/>
        <end position="1655"/>
    </location>
</feature>
<feature type="region of interest" description="Disordered" evidence="1">
    <location>
        <begin position="1549"/>
        <end position="1572"/>
    </location>
</feature>
<keyword evidence="2" id="KW-0812">Transmembrane</keyword>
<comment type="caution">
    <text evidence="3">The sequence shown here is derived from an EMBL/GenBank/DDBJ whole genome shotgun (WGS) entry which is preliminary data.</text>
</comment>
<dbReference type="InterPro" id="IPR006530">
    <property type="entry name" value="YD"/>
</dbReference>
<dbReference type="NCBIfam" id="TIGR01643">
    <property type="entry name" value="YD_repeat_2x"/>
    <property type="match status" value="1"/>
</dbReference>
<evidence type="ECO:0008006" key="5">
    <source>
        <dbReference type="Google" id="ProtNLM"/>
    </source>
</evidence>
<protein>
    <recommendedName>
        <fullName evidence="5">RHS repeat-associated core domain-containing protein</fullName>
    </recommendedName>
</protein>
<dbReference type="NCBIfam" id="TIGR03696">
    <property type="entry name" value="Rhs_assc_core"/>
    <property type="match status" value="1"/>
</dbReference>
<dbReference type="InterPro" id="IPR031325">
    <property type="entry name" value="RHS_repeat"/>
</dbReference>
<sequence>MADTLSSAAQNFASFANGGVDPRTGLYSFTLNLPVAPANNLAGPELDLRLSFNPLGGDDFGFGQGWAPNLSRLSRHSPRVLALSTGERFHLASSGSEPLLPERKLQSFRFWLDDESHARVIHRDGRIEHLTWPGFGDHLLPALIEGPNGRWVKLDYALEAGVARLARITDEEDRELLRITKTDGLLMFYPQRDDPSFFFRMSFISGRLETLALPGSIGGQWRFSYYNNDTYPSITQVTQPLGAVEQIAYEGVHQVPGGRPALPRVTRHTVAPGAGQPAVVYSYLYDDNGNNFLGYNAITRWPDDGSDPLYALRSDYTYAVTAVQEANGKRRTVRRQYNRFHWQLSEITQQGSSRLTRTTLFTDYASKTFAELPDTCQLATGTLTEWYDTQTTQKREERTTSEYDAVGNLLRQVDASGVIIEYSWYDAAEQDGCPADPWGFVRHMKSMIRRPGNADERQGILAGAGEQVTTYRYCALPLPAQTPASRSRKILDLPDVNAYIVIQQETILPRGSQGPADVTAYEYHDDSAEPTSFGRLKRQVQRFNGFETSQTYSYTLSDEEHLQTTLELTTSDGIAASSEVQQSLSSGQTVFTRDPLKVETRSTYDGLKRLSTLSIFPNPAQRRFGYRLWNDGEPARQINTNAAGISEHNVLDGLGKAVEQYVQLPGQSEDTAQVVWRAEYDAFGQLYRETTYDNCGEGDAIVSLTTTFDYDDWGQLATTQEPDGVLQTSDTNPIGPFGQVTRSWRSLAAQTPADGVAEVVYNRLGLPWESRLFSNDHTTLRQRTRHYYDGFGQQLREELWYKDFEGKEQTRVTAYRYDGWGRLTETRLPNGERIDQRYAKHSTEALVSQVGYAAADASIISPLAERQFDLLGRVTRVTQGGRSSNYAYEGAQPLPTTLTRADGSELTFTYTPALTTAPTTVKSNSQGYRYDFHPVTGLLEEAAPNEPGNGIDCHYTYNPLGQLVEEARESKAYITTLSHSLGGRRQTRGDSGLSEQQWRYDDFGRLKEGQIDQVHTHVEYDALGRVYRQCGAGITCEISYDDLGRESLRKLLRSSDETGLWTYQLTWNDDGTLAQRTTLAGDENRALLRERFEYDERNRLKRHRCTGEESWLPRDRFELPYKTQEFTLDPLDNVRSCVTTYADDRVGSSEFRYDKDDACQLASVLHIFADGSTQEEHFSYNQLGQLETRSSSGNEQSRFGYDSLGRLQTMTVGGEHSRYHYDPNGSLCVVERGGHTQRRFYDGYRIDHLRSDDRVTRYLASAAPVCIDDDGNATDVLTDSAGSAVGEWRETLLSRALYGTYGSLYQAEGTPSRLGFNGELREDIGDAYLLGNGYRLYDADLMRFIVPDNESPFGAGGLNPYCYAHGNPIMLHDPSGHAAMPIWDATNLPYYIEPDKPEGGGGNWLSTLFKAIGIGFLAYEGWSLISIVVGIVTAPVGGVTLAMAGAAALTAASLGTGIAAMINPENDALMFATIGLGLLSGVAASKAGGMTAKASARQLGATSVTPRSTPRPSLSSIGSDLGSPYGDRFTINPLFDFTSIPRARADVQKLVPPPVPPKPRPKLVSTPGSRPPMITPDALKGVQLRNTAGPIPRPVAGSGNPLVDAIHGFGNARSSGLDMKTALASGRRAEQRSLAQNPGFNLRDASNKIEQVRRS</sequence>
<dbReference type="RefSeq" id="WP_129517766.1">
    <property type="nucleotide sequence ID" value="NZ_QWEX01000003.1"/>
</dbReference>
<evidence type="ECO:0000256" key="1">
    <source>
        <dbReference type="SAM" id="MobiDB-lite"/>
    </source>
</evidence>
<dbReference type="Pfam" id="PF05593">
    <property type="entry name" value="RHS_repeat"/>
    <property type="match status" value="1"/>
</dbReference>
<feature type="compositionally biased region" description="Basic and acidic residues" evidence="1">
    <location>
        <begin position="1645"/>
        <end position="1655"/>
    </location>
</feature>